<dbReference type="CDD" id="cd02966">
    <property type="entry name" value="TlpA_like_family"/>
    <property type="match status" value="1"/>
</dbReference>
<dbReference type="PROSITE" id="PS00194">
    <property type="entry name" value="THIOREDOXIN_1"/>
    <property type="match status" value="1"/>
</dbReference>
<dbReference type="EMBL" id="DVJK01000065">
    <property type="protein sequence ID" value="HIS66387.1"/>
    <property type="molecule type" value="Genomic_DNA"/>
</dbReference>
<proteinExistence type="predicted"/>
<dbReference type="InterPro" id="IPR017937">
    <property type="entry name" value="Thioredoxin_CS"/>
</dbReference>
<evidence type="ECO:0000259" key="2">
    <source>
        <dbReference type="PROSITE" id="PS51352"/>
    </source>
</evidence>
<gene>
    <name evidence="3" type="ORF">IAC18_02370</name>
</gene>
<evidence type="ECO:0000313" key="4">
    <source>
        <dbReference type="Proteomes" id="UP000824001"/>
    </source>
</evidence>
<organism evidence="3 4">
    <name type="scientific">Candidatus Scatomorpha merdipullorum</name>
    <dbReference type="NCBI Taxonomy" id="2840927"/>
    <lineage>
        <taxon>Bacteria</taxon>
        <taxon>Bacillati</taxon>
        <taxon>Bacillota</taxon>
        <taxon>Clostridia</taxon>
        <taxon>Eubacteriales</taxon>
        <taxon>Candidatus Scatomorpha</taxon>
    </lineage>
</organism>
<dbReference type="InterPro" id="IPR036249">
    <property type="entry name" value="Thioredoxin-like_sf"/>
</dbReference>
<dbReference type="Proteomes" id="UP000824001">
    <property type="component" value="Unassembled WGS sequence"/>
</dbReference>
<name>A0A9D1FCB9_9FIRM</name>
<sequence length="191" mass="20726">MNRKSLILTAAALLLIIVGALVGYTYLSRGESAPQLSENDGEAAVEGEGESAPQPAPDFTVYDAEGNGITLSVLMDGKPTVLNFWASWCGPCRSEMPHIQEAYERLGGDVSFVMINMTDGQRETRESAEEYMAESGWTFPIYFDSDYDAAMTYGAYSLPQTYFIDAEGRLIAAARGSMSAEVLQSGIDMIT</sequence>
<feature type="domain" description="Thioredoxin" evidence="2">
    <location>
        <begin position="50"/>
        <end position="191"/>
    </location>
</feature>
<dbReference type="GO" id="GO:0016491">
    <property type="term" value="F:oxidoreductase activity"/>
    <property type="evidence" value="ECO:0007669"/>
    <property type="project" value="InterPro"/>
</dbReference>
<feature type="region of interest" description="Disordered" evidence="1">
    <location>
        <begin position="33"/>
        <end position="57"/>
    </location>
</feature>
<accession>A0A9D1FCB9</accession>
<protein>
    <submittedName>
        <fullName evidence="3">TlpA family protein disulfide reductase</fullName>
    </submittedName>
</protein>
<dbReference type="PANTHER" id="PTHR42852">
    <property type="entry name" value="THIOL:DISULFIDE INTERCHANGE PROTEIN DSBE"/>
    <property type="match status" value="1"/>
</dbReference>
<dbReference type="SUPFAM" id="SSF52833">
    <property type="entry name" value="Thioredoxin-like"/>
    <property type="match status" value="1"/>
</dbReference>
<reference evidence="3" key="1">
    <citation type="submission" date="2020-10" db="EMBL/GenBank/DDBJ databases">
        <authorList>
            <person name="Gilroy R."/>
        </authorList>
    </citation>
    <scope>NUCLEOTIDE SEQUENCE</scope>
    <source>
        <strain evidence="3">ChiHjej10B9-9673</strain>
    </source>
</reference>
<reference evidence="3" key="2">
    <citation type="journal article" date="2021" name="PeerJ">
        <title>Extensive microbial diversity within the chicken gut microbiome revealed by metagenomics and culture.</title>
        <authorList>
            <person name="Gilroy R."/>
            <person name="Ravi A."/>
            <person name="Getino M."/>
            <person name="Pursley I."/>
            <person name="Horton D.L."/>
            <person name="Alikhan N.F."/>
            <person name="Baker D."/>
            <person name="Gharbi K."/>
            <person name="Hall N."/>
            <person name="Watson M."/>
            <person name="Adriaenssens E.M."/>
            <person name="Foster-Nyarko E."/>
            <person name="Jarju S."/>
            <person name="Secka A."/>
            <person name="Antonio M."/>
            <person name="Oren A."/>
            <person name="Chaudhuri R.R."/>
            <person name="La Ragione R."/>
            <person name="Hildebrand F."/>
            <person name="Pallen M.J."/>
        </authorList>
    </citation>
    <scope>NUCLEOTIDE SEQUENCE</scope>
    <source>
        <strain evidence="3">ChiHjej10B9-9673</strain>
    </source>
</reference>
<dbReference type="GO" id="GO:0016209">
    <property type="term" value="F:antioxidant activity"/>
    <property type="evidence" value="ECO:0007669"/>
    <property type="project" value="InterPro"/>
</dbReference>
<dbReference type="AlphaFoldDB" id="A0A9D1FCB9"/>
<comment type="caution">
    <text evidence="3">The sequence shown here is derived from an EMBL/GenBank/DDBJ whole genome shotgun (WGS) entry which is preliminary data.</text>
</comment>
<evidence type="ECO:0000256" key="1">
    <source>
        <dbReference type="SAM" id="MobiDB-lite"/>
    </source>
</evidence>
<dbReference type="Pfam" id="PF00578">
    <property type="entry name" value="AhpC-TSA"/>
    <property type="match status" value="1"/>
</dbReference>
<dbReference type="InterPro" id="IPR000866">
    <property type="entry name" value="AhpC/TSA"/>
</dbReference>
<dbReference type="Gene3D" id="3.40.30.10">
    <property type="entry name" value="Glutaredoxin"/>
    <property type="match status" value="1"/>
</dbReference>
<dbReference type="InterPro" id="IPR050553">
    <property type="entry name" value="Thioredoxin_ResA/DsbE_sf"/>
</dbReference>
<dbReference type="PANTHER" id="PTHR42852:SF17">
    <property type="entry name" value="THIOREDOXIN-LIKE PROTEIN HI_1115"/>
    <property type="match status" value="1"/>
</dbReference>
<dbReference type="InterPro" id="IPR013766">
    <property type="entry name" value="Thioredoxin_domain"/>
</dbReference>
<evidence type="ECO:0000313" key="3">
    <source>
        <dbReference type="EMBL" id="HIS66387.1"/>
    </source>
</evidence>
<dbReference type="PROSITE" id="PS51352">
    <property type="entry name" value="THIOREDOXIN_2"/>
    <property type="match status" value="1"/>
</dbReference>
<feature type="compositionally biased region" description="Acidic residues" evidence="1">
    <location>
        <begin position="39"/>
        <end position="49"/>
    </location>
</feature>